<evidence type="ECO:0000313" key="1">
    <source>
        <dbReference type="EMBL" id="KXA92668.1"/>
    </source>
</evidence>
<dbReference type="AlphaFoldDB" id="A0A133UEK8"/>
<name>A0A133UEK8_9EURY</name>
<evidence type="ECO:0000313" key="2">
    <source>
        <dbReference type="Proteomes" id="UP000070657"/>
    </source>
</evidence>
<dbReference type="Proteomes" id="UP000070657">
    <property type="component" value="Unassembled WGS sequence"/>
</dbReference>
<proteinExistence type="predicted"/>
<gene>
    <name evidence="1" type="ORF">AKJ66_03755</name>
</gene>
<dbReference type="EMBL" id="LHXP01000052">
    <property type="protein sequence ID" value="KXA92668.1"/>
    <property type="molecule type" value="Genomic_DNA"/>
</dbReference>
<organism evidence="1 2">
    <name type="scientific">candidate division MSBL1 archaeon SCGC-AAA259E22</name>
    <dbReference type="NCBI Taxonomy" id="1698265"/>
    <lineage>
        <taxon>Archaea</taxon>
        <taxon>Methanobacteriati</taxon>
        <taxon>Methanobacteriota</taxon>
        <taxon>candidate division MSBL1</taxon>
    </lineage>
</organism>
<protein>
    <submittedName>
        <fullName evidence="1">Uncharacterized protein</fullName>
    </submittedName>
</protein>
<reference evidence="1 2" key="1">
    <citation type="journal article" date="2016" name="Sci. Rep.">
        <title>Metabolic traits of an uncultured archaeal lineage -MSBL1- from brine pools of the Red Sea.</title>
        <authorList>
            <person name="Mwirichia R."/>
            <person name="Alam I."/>
            <person name="Rashid M."/>
            <person name="Vinu M."/>
            <person name="Ba-Alawi W."/>
            <person name="Anthony Kamau A."/>
            <person name="Kamanda Ngugi D."/>
            <person name="Goker M."/>
            <person name="Klenk H.P."/>
            <person name="Bajic V."/>
            <person name="Stingl U."/>
        </authorList>
    </citation>
    <scope>NUCLEOTIDE SEQUENCE [LARGE SCALE GENOMIC DNA]</scope>
    <source>
        <strain evidence="1">SCGC-AAA259E22</strain>
    </source>
</reference>
<comment type="caution">
    <text evidence="1">The sequence shown here is derived from an EMBL/GenBank/DDBJ whole genome shotgun (WGS) entry which is preliminary data.</text>
</comment>
<keyword evidence="2" id="KW-1185">Reference proteome</keyword>
<accession>A0A133UEK8</accession>
<sequence>MSERSSKVEVIVSNLEKGLGSMVAEESAERREEIARKVASLIEDLSKESSLRAADVASDMLEDSLKRKAKAGYKNGYQEGFEKGYKYSTRILLDILEERISGFSEVREPLEEGMNSALSKVSLEWKENLEAERS</sequence>